<reference evidence="2 3" key="1">
    <citation type="submission" date="2023-08" db="EMBL/GenBank/DDBJ databases">
        <title>Genomic and mutational analysis of Pseudomonas syringae pv. tagetis EB037 pathogenicity on sunflower.</title>
        <authorList>
            <person name="Maul J.E."/>
        </authorList>
    </citation>
    <scope>NUCLEOTIDE SEQUENCE [LARGE SCALE GENOMIC DNA]</scope>
    <source>
        <strain evidence="2 3">EB037_T1</strain>
    </source>
</reference>
<organism evidence="2 3">
    <name type="scientific">Pseudomonas syringae pv. tagetis</name>
    <dbReference type="NCBI Taxonomy" id="129140"/>
    <lineage>
        <taxon>Bacteria</taxon>
        <taxon>Pseudomonadati</taxon>
        <taxon>Pseudomonadota</taxon>
        <taxon>Gammaproteobacteria</taxon>
        <taxon>Pseudomonadales</taxon>
        <taxon>Pseudomonadaceae</taxon>
        <taxon>Pseudomonas</taxon>
    </lineage>
</organism>
<dbReference type="InterPro" id="IPR002347">
    <property type="entry name" value="SDR_fam"/>
</dbReference>
<dbReference type="Proteomes" id="UP001610657">
    <property type="component" value="Unassembled WGS sequence"/>
</dbReference>
<evidence type="ECO:0000313" key="3">
    <source>
        <dbReference type="Proteomes" id="UP001610657"/>
    </source>
</evidence>
<gene>
    <name evidence="2" type="ORF">RA271_29455</name>
</gene>
<dbReference type="RefSeq" id="WP_395577951.1">
    <property type="nucleotide sequence ID" value="NZ_JAVCQK010000575.1"/>
</dbReference>
<sequence>MTGNRCVLVTGASRGIGRAIALRVAHDGFDVAVHCRSRVEEAQAVVAEIQALGVQARVLTFDVSD</sequence>
<evidence type="ECO:0000313" key="2">
    <source>
        <dbReference type="EMBL" id="MFH7519240.1"/>
    </source>
</evidence>
<keyword evidence="3" id="KW-1185">Reference proteome</keyword>
<name>A0ABW7NWH8_9PSED</name>
<protein>
    <submittedName>
        <fullName evidence="2">SDR family NAD(P)-dependent oxidoreductase</fullName>
    </submittedName>
</protein>
<comment type="similarity">
    <text evidence="1">Belongs to the short-chain dehydrogenases/reductases (SDR) family.</text>
</comment>
<dbReference type="InterPro" id="IPR036291">
    <property type="entry name" value="NAD(P)-bd_dom_sf"/>
</dbReference>
<dbReference type="InterPro" id="IPR050259">
    <property type="entry name" value="SDR"/>
</dbReference>
<comment type="caution">
    <text evidence="2">The sequence shown here is derived from an EMBL/GenBank/DDBJ whole genome shotgun (WGS) entry which is preliminary data.</text>
</comment>
<feature type="non-terminal residue" evidence="2">
    <location>
        <position position="65"/>
    </location>
</feature>
<dbReference type="PANTHER" id="PTHR42879:SF2">
    <property type="entry name" value="3-OXOACYL-[ACYL-CARRIER-PROTEIN] REDUCTASE FABG"/>
    <property type="match status" value="1"/>
</dbReference>
<dbReference type="PANTHER" id="PTHR42879">
    <property type="entry name" value="3-OXOACYL-(ACYL-CARRIER-PROTEIN) REDUCTASE"/>
    <property type="match status" value="1"/>
</dbReference>
<dbReference type="EMBL" id="JAVCQK010000575">
    <property type="protein sequence ID" value="MFH7519240.1"/>
    <property type="molecule type" value="Genomic_DNA"/>
</dbReference>
<accession>A0ABW7NWH8</accession>
<dbReference type="Gene3D" id="3.40.50.720">
    <property type="entry name" value="NAD(P)-binding Rossmann-like Domain"/>
    <property type="match status" value="1"/>
</dbReference>
<dbReference type="Pfam" id="PF00106">
    <property type="entry name" value="adh_short"/>
    <property type="match status" value="1"/>
</dbReference>
<dbReference type="SUPFAM" id="SSF51735">
    <property type="entry name" value="NAD(P)-binding Rossmann-fold domains"/>
    <property type="match status" value="1"/>
</dbReference>
<evidence type="ECO:0000256" key="1">
    <source>
        <dbReference type="ARBA" id="ARBA00006484"/>
    </source>
</evidence>
<proteinExistence type="inferred from homology"/>